<dbReference type="GO" id="GO:0005829">
    <property type="term" value="C:cytosol"/>
    <property type="evidence" value="ECO:0007669"/>
    <property type="project" value="TreeGrafter"/>
</dbReference>
<dbReference type="EMBL" id="JAGVSJ010000002">
    <property type="protein sequence ID" value="MBX8631273.1"/>
    <property type="molecule type" value="Genomic_DNA"/>
</dbReference>
<dbReference type="EMBL" id="JAHEAC010000024">
    <property type="protein sequence ID" value="MBX8643870.1"/>
    <property type="molecule type" value="Genomic_DNA"/>
</dbReference>
<accession>A0A8J8CAC4</accession>
<dbReference type="InterPro" id="IPR013785">
    <property type="entry name" value="Aldolase_TIM"/>
</dbReference>
<evidence type="ECO:0000313" key="4">
    <source>
        <dbReference type="EMBL" id="MBX8643870.1"/>
    </source>
</evidence>
<proteinExistence type="predicted"/>
<dbReference type="PANTHER" id="PTHR12128">
    <property type="entry name" value="DIHYDRODIPICOLINATE SYNTHASE"/>
    <property type="match status" value="1"/>
</dbReference>
<dbReference type="SUPFAM" id="SSF51569">
    <property type="entry name" value="Aldolase"/>
    <property type="match status" value="1"/>
</dbReference>
<dbReference type="PANTHER" id="PTHR12128:SF66">
    <property type="entry name" value="4-HYDROXY-2-OXOGLUTARATE ALDOLASE, MITOCHONDRIAL"/>
    <property type="match status" value="1"/>
</dbReference>
<name>A0A8J8CAC4_9ARCH</name>
<gene>
    <name evidence="3" type="ORF">J9259_01935</name>
    <name evidence="4" type="ORF">KIY12_04005</name>
</gene>
<dbReference type="SMART" id="SM01130">
    <property type="entry name" value="DHDPS"/>
    <property type="match status" value="1"/>
</dbReference>
<dbReference type="AlphaFoldDB" id="A0A8J8CAC4"/>
<dbReference type="Gene3D" id="3.20.20.70">
    <property type="entry name" value="Aldolase class I"/>
    <property type="match status" value="1"/>
</dbReference>
<evidence type="ECO:0000256" key="2">
    <source>
        <dbReference type="PIRSR" id="PIRSR001365-2"/>
    </source>
</evidence>
<dbReference type="GO" id="GO:0008840">
    <property type="term" value="F:4-hydroxy-tetrahydrodipicolinate synthase activity"/>
    <property type="evidence" value="ECO:0007669"/>
    <property type="project" value="TreeGrafter"/>
</dbReference>
<dbReference type="InterPro" id="IPR002220">
    <property type="entry name" value="DapA-like"/>
</dbReference>
<evidence type="ECO:0000313" key="3">
    <source>
        <dbReference type="EMBL" id="MBX8631273.1"/>
    </source>
</evidence>
<evidence type="ECO:0000313" key="5">
    <source>
        <dbReference type="Proteomes" id="UP000716004"/>
    </source>
</evidence>
<dbReference type="Proteomes" id="UP000716004">
    <property type="component" value="Unassembled WGS sequence"/>
</dbReference>
<comment type="caution">
    <text evidence="3">The sequence shown here is derived from an EMBL/GenBank/DDBJ whole genome shotgun (WGS) entry which is preliminary data.</text>
</comment>
<keyword evidence="1" id="KW-0456">Lyase</keyword>
<sequence length="307" mass="33657">MVGLTGKGKIRGIIPALPTFFTEGNRISYRDLRSAINFAVECGASGIAALVIAGEFYKMSEDERRKVAFAAIKAAEGRLPVYIGVSHSGLKPAVDLAKHAISNGADGVILSPPYFYPMKKEIYETAASFVSEFCSACDCPVILQLFQTEDALPLSVAKLRDVLLESKNIEAIKIEGSNAIRMIRLIRRGFGSRISILGGMLGMNLAEELNSGSSGTIPGLSFSDVFVKAFNAFGGRTDDCGRILSRLEPYFSFTRSHFDQFVAVEKELLVLRKVIANSRLRSPCIPLTDSQRFELRDRILPACRFGW</sequence>
<feature type="binding site" evidence="2">
    <location>
        <position position="217"/>
    </location>
    <ligand>
        <name>pyruvate</name>
        <dbReference type="ChEBI" id="CHEBI:15361"/>
    </ligand>
</feature>
<reference evidence="3" key="1">
    <citation type="submission" date="2021-04" db="EMBL/GenBank/DDBJ databases">
        <title>Genomic insights into ecological role and evolution of a novel Thermoplasmata order Candidatus Sysuiplasmatales.</title>
        <authorList>
            <person name="Yuan Y."/>
        </authorList>
    </citation>
    <scope>NUCLEOTIDE SEQUENCE</scope>
    <source>
        <strain evidence="4">TUT19-bin139</strain>
        <strain evidence="3">YP2-bin.285</strain>
    </source>
</reference>
<dbReference type="GO" id="GO:0008675">
    <property type="term" value="F:2-dehydro-3-deoxy-phosphogluconate aldolase activity"/>
    <property type="evidence" value="ECO:0007669"/>
    <property type="project" value="UniProtKB-ARBA"/>
</dbReference>
<protein>
    <submittedName>
        <fullName evidence="3">Dihydrodipicolinate synthase family protein</fullName>
    </submittedName>
</protein>
<dbReference type="Pfam" id="PF00701">
    <property type="entry name" value="DHDPS"/>
    <property type="match status" value="1"/>
</dbReference>
<organism evidence="3 5">
    <name type="scientific">Candidatus Sysuiplasma superficiale</name>
    <dbReference type="NCBI Taxonomy" id="2823368"/>
    <lineage>
        <taxon>Archaea</taxon>
        <taxon>Methanobacteriati</taxon>
        <taxon>Thermoplasmatota</taxon>
        <taxon>Thermoplasmata</taxon>
        <taxon>Candidatus Sysuiplasmatales</taxon>
        <taxon>Candidatus Sysuiplasmataceae</taxon>
        <taxon>Candidatus Sysuiplasma</taxon>
    </lineage>
</organism>
<dbReference type="CDD" id="cd00408">
    <property type="entry name" value="DHDPS-like"/>
    <property type="match status" value="1"/>
</dbReference>
<dbReference type="Proteomes" id="UP000750197">
    <property type="component" value="Unassembled WGS sequence"/>
</dbReference>
<evidence type="ECO:0000256" key="1">
    <source>
        <dbReference type="ARBA" id="ARBA00023239"/>
    </source>
</evidence>
<dbReference type="PIRSF" id="PIRSF001365">
    <property type="entry name" value="DHDPS"/>
    <property type="match status" value="1"/>
</dbReference>